<dbReference type="OrthoDB" id="1916968at2759"/>
<gene>
    <name evidence="4" type="ORF">HPP92_018697</name>
    <name evidence="3" type="ORF">HPP92_019285</name>
</gene>
<evidence type="ECO:0000313" key="5">
    <source>
        <dbReference type="Proteomes" id="UP000636800"/>
    </source>
</evidence>
<reference evidence="5 6" key="1">
    <citation type="journal article" date="2020" name="Nat. Food">
        <title>A phased Vanilla planifolia genome enables genetic improvement of flavour and production.</title>
        <authorList>
            <person name="Hasing T."/>
            <person name="Tang H."/>
            <person name="Brym M."/>
            <person name="Khazi F."/>
            <person name="Huang T."/>
            <person name="Chambers A.H."/>
        </authorList>
    </citation>
    <scope>NUCLEOTIDE SEQUENCE [LARGE SCALE GENOMIC DNA]</scope>
    <source>
        <tissue evidence="4">Leaf</tissue>
    </source>
</reference>
<dbReference type="Proteomes" id="UP000636800">
    <property type="component" value="Unassembled WGS sequence"/>
</dbReference>
<comment type="similarity">
    <text evidence="1">Belongs to the ARG7 family.</text>
</comment>
<dbReference type="PANTHER" id="PTHR31374">
    <property type="entry name" value="AUXIN-INDUCED PROTEIN-LIKE-RELATED"/>
    <property type="match status" value="1"/>
</dbReference>
<dbReference type="EMBL" id="JADCNL010000009">
    <property type="protein sequence ID" value="KAG0467705.1"/>
    <property type="molecule type" value="Genomic_DNA"/>
</dbReference>
<dbReference type="EMBL" id="JADCNM010000009">
    <property type="protein sequence ID" value="KAG0469369.1"/>
    <property type="molecule type" value="Genomic_DNA"/>
</dbReference>
<keyword evidence="5" id="KW-1185">Reference proteome</keyword>
<evidence type="ECO:0000256" key="2">
    <source>
        <dbReference type="SAM" id="MobiDB-lite"/>
    </source>
</evidence>
<evidence type="ECO:0000313" key="3">
    <source>
        <dbReference type="EMBL" id="KAG0467705.1"/>
    </source>
</evidence>
<dbReference type="AlphaFoldDB" id="A0A835QBK5"/>
<dbReference type="GO" id="GO:0009733">
    <property type="term" value="P:response to auxin"/>
    <property type="evidence" value="ECO:0007669"/>
    <property type="project" value="InterPro"/>
</dbReference>
<protein>
    <submittedName>
        <fullName evidence="4">Uncharacterized protein</fullName>
    </submittedName>
</protein>
<evidence type="ECO:0000256" key="1">
    <source>
        <dbReference type="ARBA" id="ARBA00006974"/>
    </source>
</evidence>
<feature type="region of interest" description="Disordered" evidence="2">
    <location>
        <begin position="45"/>
        <end position="65"/>
    </location>
</feature>
<organism evidence="4 6">
    <name type="scientific">Vanilla planifolia</name>
    <name type="common">Vanilla</name>
    <dbReference type="NCBI Taxonomy" id="51239"/>
    <lineage>
        <taxon>Eukaryota</taxon>
        <taxon>Viridiplantae</taxon>
        <taxon>Streptophyta</taxon>
        <taxon>Embryophyta</taxon>
        <taxon>Tracheophyta</taxon>
        <taxon>Spermatophyta</taxon>
        <taxon>Magnoliopsida</taxon>
        <taxon>Liliopsida</taxon>
        <taxon>Asparagales</taxon>
        <taxon>Orchidaceae</taxon>
        <taxon>Vanilloideae</taxon>
        <taxon>Vanilleae</taxon>
        <taxon>Vanilla</taxon>
    </lineage>
</organism>
<sequence>MADEERKLTGIRQIVQLKQLLRKWQLVTLEPGLGSESEVDKRLKAVRQSLDSDEESCKSPEPPPDVPKGYVPVYVGLEKRRFVIPTSYLGMPVFRQLLEKAEEEFGFDHKGALTLPCEIEVFKYILQVMESHPQGLVDDEEELIVAEE</sequence>
<name>A0A835QBK5_VANPL</name>
<comment type="caution">
    <text evidence="4">The sequence shown here is derived from an EMBL/GenBank/DDBJ whole genome shotgun (WGS) entry which is preliminary data.</text>
</comment>
<evidence type="ECO:0000313" key="4">
    <source>
        <dbReference type="EMBL" id="KAG0469369.1"/>
    </source>
</evidence>
<dbReference type="Proteomes" id="UP000639772">
    <property type="component" value="Chromosome 9"/>
</dbReference>
<dbReference type="Pfam" id="PF02519">
    <property type="entry name" value="Auxin_inducible"/>
    <property type="match status" value="1"/>
</dbReference>
<dbReference type="PANTHER" id="PTHR31374:SF7">
    <property type="entry name" value="SAUR-LIKE AUXIN-RESPONSIVE PROTEIN FAMILY"/>
    <property type="match status" value="1"/>
</dbReference>
<dbReference type="InterPro" id="IPR003676">
    <property type="entry name" value="SAUR_fam"/>
</dbReference>
<evidence type="ECO:0000313" key="6">
    <source>
        <dbReference type="Proteomes" id="UP000639772"/>
    </source>
</evidence>
<proteinExistence type="inferred from homology"/>
<accession>A0A835QBK5</accession>